<keyword evidence="6" id="KW-1185">Reference proteome</keyword>
<dbReference type="AlphaFoldDB" id="A0A081BWU6"/>
<dbReference type="GO" id="GO:0003677">
    <property type="term" value="F:DNA binding"/>
    <property type="evidence" value="ECO:0007669"/>
    <property type="project" value="UniProtKB-UniRule"/>
</dbReference>
<feature type="DNA-binding region" description="H-T-H motif" evidence="2">
    <location>
        <begin position="34"/>
        <end position="53"/>
    </location>
</feature>
<dbReference type="Pfam" id="PF17938">
    <property type="entry name" value="TetR_C_29"/>
    <property type="match status" value="1"/>
</dbReference>
<feature type="domain" description="HTH tetR-type" evidence="4">
    <location>
        <begin position="11"/>
        <end position="71"/>
    </location>
</feature>
<dbReference type="InterPro" id="IPR009057">
    <property type="entry name" value="Homeodomain-like_sf"/>
</dbReference>
<evidence type="ECO:0000313" key="5">
    <source>
        <dbReference type="EMBL" id="GAK56801.1"/>
    </source>
</evidence>
<dbReference type="PANTHER" id="PTHR30328">
    <property type="entry name" value="TRANSCRIPTIONAL REPRESSOR"/>
    <property type="match status" value="1"/>
</dbReference>
<keyword evidence="3" id="KW-0472">Membrane</keyword>
<dbReference type="Pfam" id="PF00440">
    <property type="entry name" value="TetR_N"/>
    <property type="match status" value="1"/>
</dbReference>
<keyword evidence="3" id="KW-0812">Transmembrane</keyword>
<name>A0A081BWU6_VECG1</name>
<dbReference type="eggNOG" id="COG1309">
    <property type="taxonomic scope" value="Bacteria"/>
</dbReference>
<evidence type="ECO:0000259" key="4">
    <source>
        <dbReference type="PROSITE" id="PS50977"/>
    </source>
</evidence>
<protein>
    <submittedName>
        <fullName evidence="5">Transcriptional regulator, TetR family</fullName>
    </submittedName>
</protein>
<evidence type="ECO:0000313" key="6">
    <source>
        <dbReference type="Proteomes" id="UP000030661"/>
    </source>
</evidence>
<dbReference type="PANTHER" id="PTHR30328:SF54">
    <property type="entry name" value="HTH-TYPE TRANSCRIPTIONAL REPRESSOR SCO4008"/>
    <property type="match status" value="1"/>
</dbReference>
<dbReference type="STRING" id="1499967.U27_03765"/>
<dbReference type="Gene3D" id="1.10.357.10">
    <property type="entry name" value="Tetracycline Repressor, domain 2"/>
    <property type="match status" value="1"/>
</dbReference>
<dbReference type="PRINTS" id="PR00455">
    <property type="entry name" value="HTHTETR"/>
</dbReference>
<dbReference type="SUPFAM" id="SSF46689">
    <property type="entry name" value="Homeodomain-like"/>
    <property type="match status" value="1"/>
</dbReference>
<dbReference type="HOGENOM" id="CLU_069356_1_4_0"/>
<dbReference type="Gene3D" id="1.10.10.60">
    <property type="entry name" value="Homeodomain-like"/>
    <property type="match status" value="1"/>
</dbReference>
<dbReference type="InterPro" id="IPR036271">
    <property type="entry name" value="Tet_transcr_reg_TetR-rel_C_sf"/>
</dbReference>
<keyword evidence="1 2" id="KW-0238">DNA-binding</keyword>
<dbReference type="InterPro" id="IPR050109">
    <property type="entry name" value="HTH-type_TetR-like_transc_reg"/>
</dbReference>
<accession>A0A081BWU6</accession>
<reference evidence="5" key="1">
    <citation type="journal article" date="2015" name="PeerJ">
        <title>First genomic representation of candidate bacterial phylum KSB3 points to enhanced environmental sensing as a trigger of wastewater bulking.</title>
        <authorList>
            <person name="Sekiguchi Y."/>
            <person name="Ohashi A."/>
            <person name="Parks D.H."/>
            <person name="Yamauchi T."/>
            <person name="Tyson G.W."/>
            <person name="Hugenholtz P."/>
        </authorList>
    </citation>
    <scope>NUCLEOTIDE SEQUENCE [LARGE SCALE GENOMIC DNA]</scope>
</reference>
<dbReference type="EMBL" id="DF820465">
    <property type="protein sequence ID" value="GAK56801.1"/>
    <property type="molecule type" value="Genomic_DNA"/>
</dbReference>
<dbReference type="InterPro" id="IPR041474">
    <property type="entry name" value="NicS_C"/>
</dbReference>
<dbReference type="Proteomes" id="UP000030661">
    <property type="component" value="Unassembled WGS sequence"/>
</dbReference>
<evidence type="ECO:0000256" key="2">
    <source>
        <dbReference type="PROSITE-ProRule" id="PRU00335"/>
    </source>
</evidence>
<sequence>MKTETITPQSQETIRNILDTAAQIFAEVGFAGARVDEIARRANVNKAAIYYHIGSKEALYAQVLQEIFSDLSERIVQHVQEAQMPEEKLRVYIRQIGQTLQTRPQLAAIMMREIASGAQHLPDVIMQTLVQMISILTTILKQGEEAGVFTPSIPLMIHFMIVGQFIFLRTSKHLISQHQEAVPESFKSTHQTISETIVEEVENLVLRAVKK</sequence>
<dbReference type="PROSITE" id="PS50977">
    <property type="entry name" value="HTH_TETR_2"/>
    <property type="match status" value="1"/>
</dbReference>
<evidence type="ECO:0000256" key="1">
    <source>
        <dbReference type="ARBA" id="ARBA00023125"/>
    </source>
</evidence>
<organism evidence="5">
    <name type="scientific">Vecturithrix granuli</name>
    <dbReference type="NCBI Taxonomy" id="1499967"/>
    <lineage>
        <taxon>Bacteria</taxon>
        <taxon>Candidatus Moduliflexota</taxon>
        <taxon>Candidatus Vecturitrichia</taxon>
        <taxon>Candidatus Vecturitrichales</taxon>
        <taxon>Candidatus Vecturitrichaceae</taxon>
        <taxon>Candidatus Vecturithrix</taxon>
    </lineage>
</organism>
<proteinExistence type="predicted"/>
<evidence type="ECO:0000256" key="3">
    <source>
        <dbReference type="SAM" id="Phobius"/>
    </source>
</evidence>
<gene>
    <name evidence="5" type="ORF">U27_03765</name>
</gene>
<dbReference type="InterPro" id="IPR001647">
    <property type="entry name" value="HTH_TetR"/>
</dbReference>
<dbReference type="SUPFAM" id="SSF48498">
    <property type="entry name" value="Tetracyclin repressor-like, C-terminal domain"/>
    <property type="match status" value="1"/>
</dbReference>
<keyword evidence="3" id="KW-1133">Transmembrane helix</keyword>
<feature type="transmembrane region" description="Helical" evidence="3">
    <location>
        <begin position="146"/>
        <end position="168"/>
    </location>
</feature>